<sequence>MGGIREAGPADRDAVGELLHESFRDDPVSCWLFPEEAHREWAHRRLFTAFLDMGLAHGTVHVTDDGAGAAVWFSVRGGALVGEDDLGRWTEEADPGNKRLPELERLTGDLHSVDVDHAYLQAIAVAADRRGRGIGSALLEPVLDECDRLRLPAFLEASNPRSRSLYERHGFVFTGTAVRLPDGPQMWPMWREPV</sequence>
<dbReference type="Gene3D" id="3.40.630.30">
    <property type="match status" value="1"/>
</dbReference>
<dbReference type="InterPro" id="IPR000182">
    <property type="entry name" value="GNAT_dom"/>
</dbReference>
<keyword evidence="2" id="KW-0808">Transferase</keyword>
<dbReference type="RefSeq" id="WP_208875031.1">
    <property type="nucleotide sequence ID" value="NZ_CP031320.1"/>
</dbReference>
<dbReference type="CDD" id="cd04301">
    <property type="entry name" value="NAT_SF"/>
    <property type="match status" value="1"/>
</dbReference>
<accession>A0A345XIL1</accession>
<dbReference type="Proteomes" id="UP000254425">
    <property type="component" value="Chromosome"/>
</dbReference>
<dbReference type="PANTHER" id="PTHR42791:SF1">
    <property type="entry name" value="N-ACETYLTRANSFERASE DOMAIN-CONTAINING PROTEIN"/>
    <property type="match status" value="1"/>
</dbReference>
<dbReference type="InterPro" id="IPR016181">
    <property type="entry name" value="Acyl_CoA_acyltransferase"/>
</dbReference>
<dbReference type="GO" id="GO:0016747">
    <property type="term" value="F:acyltransferase activity, transferring groups other than amino-acyl groups"/>
    <property type="evidence" value="ECO:0007669"/>
    <property type="project" value="InterPro"/>
</dbReference>
<dbReference type="SUPFAM" id="SSF55729">
    <property type="entry name" value="Acyl-CoA N-acyltransferases (Nat)"/>
    <property type="match status" value="1"/>
</dbReference>
<organism evidence="2 3">
    <name type="scientific">Streptomyces armeniacus</name>
    <dbReference type="NCBI Taxonomy" id="83291"/>
    <lineage>
        <taxon>Bacteria</taxon>
        <taxon>Bacillati</taxon>
        <taxon>Actinomycetota</taxon>
        <taxon>Actinomycetes</taxon>
        <taxon>Kitasatosporales</taxon>
        <taxon>Streptomycetaceae</taxon>
        <taxon>Streptomyces</taxon>
    </lineage>
</organism>
<dbReference type="PROSITE" id="PS51186">
    <property type="entry name" value="GNAT"/>
    <property type="match status" value="1"/>
</dbReference>
<gene>
    <name evidence="2" type="ORF">DVA86_01255</name>
</gene>
<dbReference type="KEGG" id="sarm:DVA86_01255"/>
<dbReference type="PANTHER" id="PTHR42791">
    <property type="entry name" value="GNAT FAMILY ACETYLTRANSFERASE"/>
    <property type="match status" value="1"/>
</dbReference>
<evidence type="ECO:0000259" key="1">
    <source>
        <dbReference type="PROSITE" id="PS51186"/>
    </source>
</evidence>
<name>A0A345XIL1_9ACTN</name>
<protein>
    <submittedName>
        <fullName evidence="2">GNAT family N-acetyltransferase</fullName>
    </submittedName>
</protein>
<evidence type="ECO:0000313" key="3">
    <source>
        <dbReference type="Proteomes" id="UP000254425"/>
    </source>
</evidence>
<dbReference type="AlphaFoldDB" id="A0A345XIL1"/>
<keyword evidence="3" id="KW-1185">Reference proteome</keyword>
<reference evidence="2 3" key="1">
    <citation type="submission" date="2018-07" db="EMBL/GenBank/DDBJ databases">
        <title>Draft genome of the type strain Streptomyces armeniacus ATCC 15676.</title>
        <authorList>
            <person name="Labana P."/>
            <person name="Gosse J.T."/>
            <person name="Boddy C.N."/>
        </authorList>
    </citation>
    <scope>NUCLEOTIDE SEQUENCE [LARGE SCALE GENOMIC DNA]</scope>
    <source>
        <strain evidence="2 3">ATCC 15676</strain>
    </source>
</reference>
<dbReference type="EMBL" id="CP031320">
    <property type="protein sequence ID" value="AXK31477.1"/>
    <property type="molecule type" value="Genomic_DNA"/>
</dbReference>
<evidence type="ECO:0000313" key="2">
    <source>
        <dbReference type="EMBL" id="AXK31477.1"/>
    </source>
</evidence>
<dbReference type="Pfam" id="PF00583">
    <property type="entry name" value="Acetyltransf_1"/>
    <property type="match status" value="1"/>
</dbReference>
<dbReference type="InterPro" id="IPR052523">
    <property type="entry name" value="Trichothecene_AcTrans"/>
</dbReference>
<proteinExistence type="predicted"/>
<feature type="domain" description="N-acetyltransferase" evidence="1">
    <location>
        <begin position="2"/>
        <end position="194"/>
    </location>
</feature>